<comment type="caution">
    <text evidence="2">The sequence shown here is derived from an EMBL/GenBank/DDBJ whole genome shotgun (WGS) entry which is preliminary data.</text>
</comment>
<dbReference type="RefSeq" id="WP_203954333.1">
    <property type="nucleotide sequence ID" value="NZ_BOOO01000019.1"/>
</dbReference>
<dbReference type="InterPro" id="IPR000639">
    <property type="entry name" value="Epox_hydrolase-like"/>
</dbReference>
<dbReference type="InterPro" id="IPR000073">
    <property type="entry name" value="AB_hydrolase_1"/>
</dbReference>
<dbReference type="PANTHER" id="PTHR42977">
    <property type="entry name" value="HYDROLASE-RELATED"/>
    <property type="match status" value="1"/>
</dbReference>
<proteinExistence type="predicted"/>
<evidence type="ECO:0000313" key="3">
    <source>
        <dbReference type="Proteomes" id="UP000650628"/>
    </source>
</evidence>
<dbReference type="InterPro" id="IPR029058">
    <property type="entry name" value="AB_hydrolase_fold"/>
</dbReference>
<dbReference type="InterPro" id="IPR051340">
    <property type="entry name" value="Haloalkane_dehalogenase"/>
</dbReference>
<organism evidence="2 3">
    <name type="scientific">Planotetraspora mira</name>
    <dbReference type="NCBI Taxonomy" id="58121"/>
    <lineage>
        <taxon>Bacteria</taxon>
        <taxon>Bacillati</taxon>
        <taxon>Actinomycetota</taxon>
        <taxon>Actinomycetes</taxon>
        <taxon>Streptosporangiales</taxon>
        <taxon>Streptosporangiaceae</taxon>
        <taxon>Planotetraspora</taxon>
    </lineage>
</organism>
<protein>
    <submittedName>
        <fullName evidence="2">Hydrolase</fullName>
    </submittedName>
</protein>
<keyword evidence="2" id="KW-0378">Hydrolase</keyword>
<dbReference type="Proteomes" id="UP000650628">
    <property type="component" value="Unassembled WGS sequence"/>
</dbReference>
<feature type="domain" description="AB hydrolase-1" evidence="1">
    <location>
        <begin position="27"/>
        <end position="269"/>
    </location>
</feature>
<dbReference type="Pfam" id="PF00561">
    <property type="entry name" value="Abhydrolase_1"/>
    <property type="match status" value="1"/>
</dbReference>
<dbReference type="Gene3D" id="3.40.50.1820">
    <property type="entry name" value="alpha/beta hydrolase"/>
    <property type="match status" value="1"/>
</dbReference>
<gene>
    <name evidence="2" type="ORF">Pmi06nite_38090</name>
</gene>
<dbReference type="PRINTS" id="PR00412">
    <property type="entry name" value="EPOXHYDRLASE"/>
</dbReference>
<accession>A0A8J3X6Z3</accession>
<name>A0A8J3X6Z3_9ACTN</name>
<dbReference type="SUPFAM" id="SSF53474">
    <property type="entry name" value="alpha/beta-Hydrolases"/>
    <property type="match status" value="1"/>
</dbReference>
<reference evidence="2 3" key="1">
    <citation type="submission" date="2021-01" db="EMBL/GenBank/DDBJ databases">
        <title>Whole genome shotgun sequence of Planotetraspora mira NBRC 15435.</title>
        <authorList>
            <person name="Komaki H."/>
            <person name="Tamura T."/>
        </authorList>
    </citation>
    <scope>NUCLEOTIDE SEQUENCE [LARGE SCALE GENOMIC DNA]</scope>
    <source>
        <strain evidence="2 3">NBRC 15435</strain>
    </source>
</reference>
<evidence type="ECO:0000313" key="2">
    <source>
        <dbReference type="EMBL" id="GII30367.1"/>
    </source>
</evidence>
<evidence type="ECO:0000259" key="1">
    <source>
        <dbReference type="Pfam" id="PF00561"/>
    </source>
</evidence>
<sequence>MVNVHHRYATVQGRRLFYREAGPADAPVLVLLHGFPTSSFMFRDLIPALADRYHVIAPDHLGFGLSDAPSVDEFDYTFDALTELTEGLLSQLGVSRYAIYVQDYGAPIGWRLALNRPDAITAIITQSGNAYEAGFVESFWETVWAYQREQTPETETAIRQALTLDAIKWQYVTGVPDETVVSPDTWHHDFDLVSRPGNDRVQLALFLDYATNPPLYPRLQEYLRSRQTPLLAVWGQGDEIFGPPGALAFADDLPDARIRLLEGGHFLLESALDEVTDLIRTFLAQV</sequence>
<dbReference type="AlphaFoldDB" id="A0A8J3X6Z3"/>
<keyword evidence="3" id="KW-1185">Reference proteome</keyword>
<dbReference type="PANTHER" id="PTHR42977:SF1">
    <property type="entry name" value="BLR6576 PROTEIN"/>
    <property type="match status" value="1"/>
</dbReference>
<dbReference type="GO" id="GO:0004301">
    <property type="term" value="F:epoxide hydrolase activity"/>
    <property type="evidence" value="ECO:0007669"/>
    <property type="project" value="TreeGrafter"/>
</dbReference>
<dbReference type="EMBL" id="BOOO01000019">
    <property type="protein sequence ID" value="GII30367.1"/>
    <property type="molecule type" value="Genomic_DNA"/>
</dbReference>